<organism evidence="1 2">
    <name type="scientific">Ancylomarina euxinus</name>
    <dbReference type="NCBI Taxonomy" id="2283627"/>
    <lineage>
        <taxon>Bacteria</taxon>
        <taxon>Pseudomonadati</taxon>
        <taxon>Bacteroidota</taxon>
        <taxon>Bacteroidia</taxon>
        <taxon>Marinilabiliales</taxon>
        <taxon>Marinifilaceae</taxon>
        <taxon>Ancylomarina</taxon>
    </lineage>
</organism>
<reference evidence="1 2" key="1">
    <citation type="submission" date="2018-07" db="EMBL/GenBank/DDBJ databases">
        <title>Draft genome sequence of Ancylomarina sp. M1P.</title>
        <authorList>
            <person name="Yadav S."/>
            <person name="Villanueva L."/>
            <person name="Damste J.S.S."/>
        </authorList>
    </citation>
    <scope>NUCLEOTIDE SEQUENCE [LARGE SCALE GENOMIC DNA]</scope>
    <source>
        <strain evidence="1 2">M1P</strain>
    </source>
</reference>
<name>A0A425XZH4_9BACT</name>
<comment type="caution">
    <text evidence="1">The sequence shown here is derived from an EMBL/GenBank/DDBJ whole genome shotgun (WGS) entry which is preliminary data.</text>
</comment>
<sequence length="210" mass="24991">MMKEPKVMDEDNFDKWINFLDPQNFKKNLTSISIYIAFFETFKDYVVDEVKSFYNTGFAQNEDKFCLGYKKNVLVKDKNVLNASLIWLQEMNAICEQDIAKFHQLRKFRNKLTHEMMGLLFEGVDELPQQFKDLITLKIKIEKWWIMNVEIPSNPKFDGRDDIKEDDIGTSSEMLNRLITDILSDDEKTANYYKDEFIKFEQQKKESKNS</sequence>
<keyword evidence="2" id="KW-1185">Reference proteome</keyword>
<protein>
    <submittedName>
        <fullName evidence="1">Uncharacterized protein</fullName>
    </submittedName>
</protein>
<dbReference type="AlphaFoldDB" id="A0A425XZH4"/>
<evidence type="ECO:0000313" key="2">
    <source>
        <dbReference type="Proteomes" id="UP000285794"/>
    </source>
</evidence>
<dbReference type="EMBL" id="QQWG01000011">
    <property type="protein sequence ID" value="RRG20647.1"/>
    <property type="molecule type" value="Genomic_DNA"/>
</dbReference>
<gene>
    <name evidence="1" type="ORF">DWB61_11540</name>
</gene>
<evidence type="ECO:0000313" key="1">
    <source>
        <dbReference type="EMBL" id="RRG20647.1"/>
    </source>
</evidence>
<dbReference type="Proteomes" id="UP000285794">
    <property type="component" value="Unassembled WGS sequence"/>
</dbReference>
<proteinExistence type="predicted"/>
<accession>A0A425XZH4</accession>